<proteinExistence type="predicted"/>
<accession>A0A1H5VEB2</accession>
<protein>
    <submittedName>
        <fullName evidence="2">Glycosyltransferase involved in cell wall bisynthesis</fullName>
    </submittedName>
</protein>
<evidence type="ECO:0000313" key="3">
    <source>
        <dbReference type="Proteomes" id="UP000236735"/>
    </source>
</evidence>
<feature type="domain" description="Glycosyl transferase family 1" evidence="1">
    <location>
        <begin position="199"/>
        <end position="359"/>
    </location>
</feature>
<dbReference type="Gene3D" id="3.40.50.2000">
    <property type="entry name" value="Glycogen Phosphorylase B"/>
    <property type="match status" value="2"/>
</dbReference>
<dbReference type="Pfam" id="PF00534">
    <property type="entry name" value="Glycos_transf_1"/>
    <property type="match status" value="1"/>
</dbReference>
<dbReference type="AlphaFoldDB" id="A0A1H5VEB2"/>
<dbReference type="Proteomes" id="UP000236735">
    <property type="component" value="Unassembled WGS sequence"/>
</dbReference>
<sequence>MKILLVKSTSGYVDLTKANTYNVQETGLAGALNRLGHHCDVVFPGRNEYKEIQVPYNENGDTFTVFYLKQISLLGDNIYRGINRLAQKYDIIHSGGYDTIQSWRFARKFPQKVVIYNGTYYSDFNRNYNRKCRLIDYLFVPTYLKNRITFDTKNHMSELFLREKGIEDVTSVGVGLDLSKIEHKADENHELIDLIRKYKEQGNKLILYIGRIEPRRNIYFLLDVVKEVAKYEKIKLIMIGSQGPQHYKESVFEYMNSKGLSDIIEYRALLDQKYLGYVYKQCDVFLLPTIYEIFGMVLLEAMYYGVPVVSTLNGGSDLIVRDKENGYIEENNELQKWVERIRYIFNHPDEARLIGYKAHETISEEFTWDALALKFIKVFENKLIYKE</sequence>
<dbReference type="GO" id="GO:0016757">
    <property type="term" value="F:glycosyltransferase activity"/>
    <property type="evidence" value="ECO:0007669"/>
    <property type="project" value="InterPro"/>
</dbReference>
<dbReference type="InterPro" id="IPR001296">
    <property type="entry name" value="Glyco_trans_1"/>
</dbReference>
<dbReference type="InterPro" id="IPR050194">
    <property type="entry name" value="Glycosyltransferase_grp1"/>
</dbReference>
<dbReference type="EMBL" id="FNUV01000004">
    <property type="protein sequence ID" value="SEF85121.1"/>
    <property type="molecule type" value="Genomic_DNA"/>
</dbReference>
<dbReference type="PANTHER" id="PTHR45947:SF3">
    <property type="entry name" value="SULFOQUINOVOSYL TRANSFERASE SQD2"/>
    <property type="match status" value="1"/>
</dbReference>
<reference evidence="2 3" key="1">
    <citation type="submission" date="2016-10" db="EMBL/GenBank/DDBJ databases">
        <authorList>
            <person name="de Groot N.N."/>
        </authorList>
    </citation>
    <scope>NUCLEOTIDE SEQUENCE [LARGE SCALE GENOMIC DNA]</scope>
    <source>
        <strain evidence="2 3">AR32</strain>
    </source>
</reference>
<name>A0A1H5VEB2_XYLRU</name>
<dbReference type="SUPFAM" id="SSF53756">
    <property type="entry name" value="UDP-Glycosyltransferase/glycogen phosphorylase"/>
    <property type="match status" value="1"/>
</dbReference>
<evidence type="ECO:0000313" key="2">
    <source>
        <dbReference type="EMBL" id="SEF85121.1"/>
    </source>
</evidence>
<evidence type="ECO:0000259" key="1">
    <source>
        <dbReference type="Pfam" id="PF00534"/>
    </source>
</evidence>
<dbReference type="CDD" id="cd03801">
    <property type="entry name" value="GT4_PimA-like"/>
    <property type="match status" value="1"/>
</dbReference>
<keyword evidence="2" id="KW-0808">Transferase</keyword>
<gene>
    <name evidence="2" type="ORF">SAMN05216354_1886</name>
</gene>
<organism evidence="2 3">
    <name type="scientific">Xylanibacter ruminicola</name>
    <name type="common">Prevotella ruminicola</name>
    <dbReference type="NCBI Taxonomy" id="839"/>
    <lineage>
        <taxon>Bacteria</taxon>
        <taxon>Pseudomonadati</taxon>
        <taxon>Bacteroidota</taxon>
        <taxon>Bacteroidia</taxon>
        <taxon>Bacteroidales</taxon>
        <taxon>Prevotellaceae</taxon>
        <taxon>Xylanibacter</taxon>
    </lineage>
</organism>
<dbReference type="RefSeq" id="WP_103915788.1">
    <property type="nucleotide sequence ID" value="NZ_FNUV01000004.1"/>
</dbReference>
<dbReference type="PANTHER" id="PTHR45947">
    <property type="entry name" value="SULFOQUINOVOSYL TRANSFERASE SQD2"/>
    <property type="match status" value="1"/>
</dbReference>